<sequence>MGIRAVLILKKIGFIKPSNLHNLCNVYQLVFAILN</sequence>
<gene>
    <name evidence="1" type="ORF">METZ01_LOCUS182853</name>
</gene>
<accession>A0A382CVU6</accession>
<protein>
    <submittedName>
        <fullName evidence="1">Uncharacterized protein</fullName>
    </submittedName>
</protein>
<proteinExistence type="predicted"/>
<evidence type="ECO:0000313" key="1">
    <source>
        <dbReference type="EMBL" id="SVB29999.1"/>
    </source>
</evidence>
<organism evidence="1">
    <name type="scientific">marine metagenome</name>
    <dbReference type="NCBI Taxonomy" id="408172"/>
    <lineage>
        <taxon>unclassified sequences</taxon>
        <taxon>metagenomes</taxon>
        <taxon>ecological metagenomes</taxon>
    </lineage>
</organism>
<dbReference type="EMBL" id="UINC01036281">
    <property type="protein sequence ID" value="SVB29999.1"/>
    <property type="molecule type" value="Genomic_DNA"/>
</dbReference>
<reference evidence="1" key="1">
    <citation type="submission" date="2018-05" db="EMBL/GenBank/DDBJ databases">
        <authorList>
            <person name="Lanie J.A."/>
            <person name="Ng W.-L."/>
            <person name="Kazmierczak K.M."/>
            <person name="Andrzejewski T.M."/>
            <person name="Davidsen T.M."/>
            <person name="Wayne K.J."/>
            <person name="Tettelin H."/>
            <person name="Glass J.I."/>
            <person name="Rusch D."/>
            <person name="Podicherti R."/>
            <person name="Tsui H.-C.T."/>
            <person name="Winkler M.E."/>
        </authorList>
    </citation>
    <scope>NUCLEOTIDE SEQUENCE</scope>
</reference>
<name>A0A382CVU6_9ZZZZ</name>
<feature type="non-terminal residue" evidence="1">
    <location>
        <position position="35"/>
    </location>
</feature>
<dbReference type="AlphaFoldDB" id="A0A382CVU6"/>